<sequence length="47" mass="4828">MPRCAPAGAAANGKKPAGFLPFAILPSRGFLAVSLGALAHVYAYRRA</sequence>
<proteinExistence type="predicted"/>
<reference evidence="2" key="1">
    <citation type="submission" date="2018-08" db="EMBL/GenBank/DDBJ databases">
        <title>Identification of Burkholderia cepacia strains that express a Burkholderia pseudomallei-like capsular polysaccharide.</title>
        <authorList>
            <person name="Burtnick M.N."/>
            <person name="Vongsouvath M."/>
            <person name="Newton P."/>
            <person name="Wuthiekanun V."/>
            <person name="Limmathurotsakul D."/>
            <person name="Brett P.J."/>
            <person name="Chantratita N."/>
            <person name="Dance D.A."/>
        </authorList>
    </citation>
    <scope>NUCLEOTIDE SEQUENCE</scope>
    <source>
        <strain evidence="2">SBXCC001</strain>
    </source>
</reference>
<organism evidence="2 3">
    <name type="scientific">Burkholderia thailandensis</name>
    <dbReference type="NCBI Taxonomy" id="57975"/>
    <lineage>
        <taxon>Bacteria</taxon>
        <taxon>Pseudomonadati</taxon>
        <taxon>Pseudomonadota</taxon>
        <taxon>Betaproteobacteria</taxon>
        <taxon>Burkholderiales</taxon>
        <taxon>Burkholderiaceae</taxon>
        <taxon>Burkholderia</taxon>
        <taxon>pseudomallei group</taxon>
    </lineage>
</organism>
<dbReference type="AlphaFoldDB" id="A0AAW9D185"/>
<name>A0AAW9D185_BURTH</name>
<evidence type="ECO:0000256" key="1">
    <source>
        <dbReference type="SAM" id="Phobius"/>
    </source>
</evidence>
<feature type="transmembrane region" description="Helical" evidence="1">
    <location>
        <begin position="20"/>
        <end position="44"/>
    </location>
</feature>
<evidence type="ECO:0000313" key="3">
    <source>
        <dbReference type="Proteomes" id="UP001272137"/>
    </source>
</evidence>
<dbReference type="EMBL" id="QXCT01000002">
    <property type="protein sequence ID" value="MDW9256122.1"/>
    <property type="molecule type" value="Genomic_DNA"/>
</dbReference>
<keyword evidence="1" id="KW-0472">Membrane</keyword>
<gene>
    <name evidence="2" type="ORF">C7S16_2207</name>
</gene>
<keyword evidence="1" id="KW-1133">Transmembrane helix</keyword>
<accession>A0AAW9D185</accession>
<comment type="caution">
    <text evidence="2">The sequence shown here is derived from an EMBL/GenBank/DDBJ whole genome shotgun (WGS) entry which is preliminary data.</text>
</comment>
<protein>
    <submittedName>
        <fullName evidence="2">Uncharacterized protein</fullName>
    </submittedName>
</protein>
<keyword evidence="1" id="KW-0812">Transmembrane</keyword>
<evidence type="ECO:0000313" key="2">
    <source>
        <dbReference type="EMBL" id="MDW9256122.1"/>
    </source>
</evidence>
<dbReference type="Proteomes" id="UP001272137">
    <property type="component" value="Unassembled WGS sequence"/>
</dbReference>